<dbReference type="InterPro" id="IPR036779">
    <property type="entry name" value="LysM_dom_sf"/>
</dbReference>
<dbReference type="InterPro" id="IPR018392">
    <property type="entry name" value="LysM"/>
</dbReference>
<dbReference type="Proteomes" id="UP001501742">
    <property type="component" value="Unassembled WGS sequence"/>
</dbReference>
<feature type="domain" description="LysM" evidence="1">
    <location>
        <begin position="149"/>
        <end position="196"/>
    </location>
</feature>
<keyword evidence="3" id="KW-1185">Reference proteome</keyword>
<reference evidence="3" key="1">
    <citation type="journal article" date="2019" name="Int. J. Syst. Evol. Microbiol.">
        <title>The Global Catalogue of Microorganisms (GCM) 10K type strain sequencing project: providing services to taxonomists for standard genome sequencing and annotation.</title>
        <authorList>
            <consortium name="The Broad Institute Genomics Platform"/>
            <consortium name="The Broad Institute Genome Sequencing Center for Infectious Disease"/>
            <person name="Wu L."/>
            <person name="Ma J."/>
        </authorList>
    </citation>
    <scope>NUCLEOTIDE SEQUENCE [LARGE SCALE GENOMIC DNA]</scope>
    <source>
        <strain evidence="3">JCM 12140</strain>
    </source>
</reference>
<evidence type="ECO:0000259" key="1">
    <source>
        <dbReference type="PROSITE" id="PS51782"/>
    </source>
</evidence>
<comment type="caution">
    <text evidence="2">The sequence shown here is derived from an EMBL/GenBank/DDBJ whole genome shotgun (WGS) entry which is preliminary data.</text>
</comment>
<organism evidence="2 3">
    <name type="scientific">Curtobacterium herbarum</name>
    <dbReference type="NCBI Taxonomy" id="150122"/>
    <lineage>
        <taxon>Bacteria</taxon>
        <taxon>Bacillati</taxon>
        <taxon>Actinomycetota</taxon>
        <taxon>Actinomycetes</taxon>
        <taxon>Micrococcales</taxon>
        <taxon>Microbacteriaceae</taxon>
        <taxon>Curtobacterium</taxon>
    </lineage>
</organism>
<protein>
    <recommendedName>
        <fullName evidence="1">LysM domain-containing protein</fullName>
    </recommendedName>
</protein>
<dbReference type="CDD" id="cd00118">
    <property type="entry name" value="LysM"/>
    <property type="match status" value="1"/>
</dbReference>
<dbReference type="EMBL" id="BAAAJX010000005">
    <property type="protein sequence ID" value="GAA1493221.1"/>
    <property type="molecule type" value="Genomic_DNA"/>
</dbReference>
<evidence type="ECO:0000313" key="3">
    <source>
        <dbReference type="Proteomes" id="UP001501742"/>
    </source>
</evidence>
<evidence type="ECO:0000313" key="2">
    <source>
        <dbReference type="EMBL" id="GAA1493221.1"/>
    </source>
</evidence>
<accession>A0ABP4K2X8</accession>
<proteinExistence type="predicted"/>
<name>A0ABP4K2X8_9MICO</name>
<dbReference type="PROSITE" id="PS51782">
    <property type="entry name" value="LYSM"/>
    <property type="match status" value="1"/>
</dbReference>
<gene>
    <name evidence="2" type="ORF">GCM10009627_15670</name>
</gene>
<sequence>MASPDGSTSGTIVLTAADGVVTATIDDFRSTATGQLDLDLTPYATTATCPSDSWRFVMNGVDAEPHTWSLPISIEGGPFEVDPSYLRSAVVHVDAATGTAGPDGCVTPVLAAAPLTWDVPDTRADLVVVDHGTRAGATGTTTSTNGALSTYTVTPGDTFPAIRQRFALTVDDVEYLNPFRADASDAALRSGTVYNLSAANRGVPPA</sequence>
<dbReference type="Gene3D" id="3.10.350.10">
    <property type="entry name" value="LysM domain"/>
    <property type="match status" value="1"/>
</dbReference>